<reference evidence="2" key="1">
    <citation type="submission" date="2018-04" db="EMBL/GenBank/DDBJ databases">
        <authorList>
            <person name="Lucker S."/>
            <person name="Sakoula D."/>
        </authorList>
    </citation>
    <scope>NUCLEOTIDE SEQUENCE [LARGE SCALE GENOMIC DNA]</scope>
</reference>
<name>A0A330L922_9BACT</name>
<gene>
    <name evidence="1" type="ORF">NITLEN_60159</name>
</gene>
<evidence type="ECO:0000313" key="1">
    <source>
        <dbReference type="EMBL" id="SPP66356.1"/>
    </source>
</evidence>
<dbReference type="Proteomes" id="UP000248168">
    <property type="component" value="Unassembled WGS sequence"/>
</dbReference>
<dbReference type="InParanoid" id="A0A330L922"/>
<dbReference type="EMBL" id="OUNR01000019">
    <property type="protein sequence ID" value="SPP66356.1"/>
    <property type="molecule type" value="Genomic_DNA"/>
</dbReference>
<accession>A0A330L922</accession>
<dbReference type="AlphaFoldDB" id="A0A330L922"/>
<proteinExistence type="predicted"/>
<dbReference type="RefSeq" id="WP_121990528.1">
    <property type="nucleotide sequence ID" value="NZ_OUNR01000019.1"/>
</dbReference>
<protein>
    <recommendedName>
        <fullName evidence="3">DUF2934 domain-containing protein</fullName>
    </recommendedName>
</protein>
<organism evidence="1 2">
    <name type="scientific">Nitrospira lenta</name>
    <dbReference type="NCBI Taxonomy" id="1436998"/>
    <lineage>
        <taxon>Bacteria</taxon>
        <taxon>Pseudomonadati</taxon>
        <taxon>Nitrospirota</taxon>
        <taxon>Nitrospiria</taxon>
        <taxon>Nitrospirales</taxon>
        <taxon>Nitrospiraceae</taxon>
        <taxon>Nitrospira</taxon>
    </lineage>
</organism>
<keyword evidence="2" id="KW-1185">Reference proteome</keyword>
<dbReference type="InterPro" id="IPR021327">
    <property type="entry name" value="DUF2934"/>
</dbReference>
<sequence length="44" mass="5226">MPDELQERITKRTYELYLQRGCREGCALADWVDAEREILTLPRS</sequence>
<evidence type="ECO:0008006" key="3">
    <source>
        <dbReference type="Google" id="ProtNLM"/>
    </source>
</evidence>
<dbReference type="OrthoDB" id="9811127at2"/>
<dbReference type="Pfam" id="PF11154">
    <property type="entry name" value="DUF2934"/>
    <property type="match status" value="1"/>
</dbReference>
<evidence type="ECO:0000313" key="2">
    <source>
        <dbReference type="Proteomes" id="UP000248168"/>
    </source>
</evidence>